<dbReference type="Proteomes" id="UP000078597">
    <property type="component" value="Unassembled WGS sequence"/>
</dbReference>
<feature type="transmembrane region" description="Helical" evidence="2">
    <location>
        <begin position="95"/>
        <end position="115"/>
    </location>
</feature>
<evidence type="ECO:0008006" key="5">
    <source>
        <dbReference type="Google" id="ProtNLM"/>
    </source>
</evidence>
<feature type="transmembrane region" description="Helical" evidence="2">
    <location>
        <begin position="178"/>
        <end position="202"/>
    </location>
</feature>
<dbReference type="VEuPathDB" id="PlasmoDB:PmUG01_13059900"/>
<dbReference type="AlphaFoldDB" id="A0A1A8WRL8"/>
<evidence type="ECO:0000256" key="1">
    <source>
        <dbReference type="SAM" id="MobiDB-lite"/>
    </source>
</evidence>
<name>A0A1A8WRL8_PLAMA</name>
<dbReference type="InterPro" id="IPR022139">
    <property type="entry name" value="Fam-L/Fam-M-like_plasmodium"/>
</dbReference>
<gene>
    <name evidence="3" type="ORF">PMALA_043530</name>
</gene>
<feature type="region of interest" description="Disordered" evidence="1">
    <location>
        <begin position="1"/>
        <end position="42"/>
    </location>
</feature>
<keyword evidence="2" id="KW-0812">Transmembrane</keyword>
<organism evidence="3 4">
    <name type="scientific">Plasmodium malariae</name>
    <dbReference type="NCBI Taxonomy" id="5858"/>
    <lineage>
        <taxon>Eukaryota</taxon>
        <taxon>Sar</taxon>
        <taxon>Alveolata</taxon>
        <taxon>Apicomplexa</taxon>
        <taxon>Aconoidasida</taxon>
        <taxon>Haemosporida</taxon>
        <taxon>Plasmodiidae</taxon>
        <taxon>Plasmodium</taxon>
        <taxon>Plasmodium (Plasmodium)</taxon>
    </lineage>
</organism>
<accession>A0A1A8WRL8</accession>
<proteinExistence type="predicted"/>
<evidence type="ECO:0000256" key="2">
    <source>
        <dbReference type="SAM" id="Phobius"/>
    </source>
</evidence>
<sequence>MVYLMEQTPNGANDKRDISNNEKASLGKKNYSNGSSLRSARRHKKIMKNKSCIFETKKYSYLEKKIFKELDYEDFLKKSRTISDKLYKNIIRKKVALRIVFSLLLFLLLCIAPIVDLSMKKGLLYEMFGSKTWKGEGTWYRNLHKILWESPIRRLFQSDLIKCTKDQTKGYYLVVEGFFSFIIYCLPFIILGIAIISGIIYYHKKVKKYEKIKYRNR</sequence>
<dbReference type="Pfam" id="PF12420">
    <property type="entry name" value="DUF3671"/>
    <property type="match status" value="1"/>
</dbReference>
<keyword evidence="2" id="KW-0472">Membrane</keyword>
<evidence type="ECO:0000313" key="3">
    <source>
        <dbReference type="EMBL" id="SBS94504.1"/>
    </source>
</evidence>
<dbReference type="EMBL" id="FLQW01002902">
    <property type="protein sequence ID" value="SBS94504.1"/>
    <property type="molecule type" value="Genomic_DNA"/>
</dbReference>
<protein>
    <recommendedName>
        <fullName evidence="5">Fam-l protein</fullName>
    </recommendedName>
</protein>
<reference evidence="4" key="1">
    <citation type="submission" date="2016-05" db="EMBL/GenBank/DDBJ databases">
        <authorList>
            <person name="Naeem Raeece"/>
        </authorList>
    </citation>
    <scope>NUCLEOTIDE SEQUENCE [LARGE SCALE GENOMIC DNA]</scope>
</reference>
<evidence type="ECO:0000313" key="4">
    <source>
        <dbReference type="Proteomes" id="UP000078597"/>
    </source>
</evidence>
<keyword evidence="2" id="KW-1133">Transmembrane helix</keyword>